<reference evidence="2" key="1">
    <citation type="journal article" date="2014" name="Front. Microbiol.">
        <title>High frequency of phylogenetically diverse reductive dehalogenase-homologous genes in deep subseafloor sedimentary metagenomes.</title>
        <authorList>
            <person name="Kawai M."/>
            <person name="Futagami T."/>
            <person name="Toyoda A."/>
            <person name="Takaki Y."/>
            <person name="Nishi S."/>
            <person name="Hori S."/>
            <person name="Arai W."/>
            <person name="Tsubouchi T."/>
            <person name="Morono Y."/>
            <person name="Uchiyama I."/>
            <person name="Ito T."/>
            <person name="Fujiyama A."/>
            <person name="Inagaki F."/>
            <person name="Takami H."/>
        </authorList>
    </citation>
    <scope>NUCLEOTIDE SEQUENCE</scope>
    <source>
        <strain evidence="2">Expedition CK06-06</strain>
    </source>
</reference>
<dbReference type="AlphaFoldDB" id="X0TM69"/>
<feature type="transmembrane region" description="Helical" evidence="1">
    <location>
        <begin position="36"/>
        <end position="54"/>
    </location>
</feature>
<keyword evidence="1" id="KW-0472">Membrane</keyword>
<sequence length="61" mass="6512">MIIEIACGIILALVIVSIFGTALRTKFDVEVILVNSARVLWVCMVLLALAIYIGKNVPGPG</sequence>
<comment type="caution">
    <text evidence="2">The sequence shown here is derived from an EMBL/GenBank/DDBJ whole genome shotgun (WGS) entry which is preliminary data.</text>
</comment>
<organism evidence="2">
    <name type="scientific">marine sediment metagenome</name>
    <dbReference type="NCBI Taxonomy" id="412755"/>
    <lineage>
        <taxon>unclassified sequences</taxon>
        <taxon>metagenomes</taxon>
        <taxon>ecological metagenomes</taxon>
    </lineage>
</organism>
<name>X0TM69_9ZZZZ</name>
<keyword evidence="1" id="KW-0812">Transmembrane</keyword>
<evidence type="ECO:0000256" key="1">
    <source>
        <dbReference type="SAM" id="Phobius"/>
    </source>
</evidence>
<gene>
    <name evidence="2" type="ORF">S01H1_18047</name>
</gene>
<accession>X0TM69</accession>
<evidence type="ECO:0000313" key="2">
    <source>
        <dbReference type="EMBL" id="GAF77185.1"/>
    </source>
</evidence>
<keyword evidence="1" id="KW-1133">Transmembrane helix</keyword>
<protein>
    <submittedName>
        <fullName evidence="2">Uncharacterized protein</fullName>
    </submittedName>
</protein>
<dbReference type="EMBL" id="BARS01009618">
    <property type="protein sequence ID" value="GAF77185.1"/>
    <property type="molecule type" value="Genomic_DNA"/>
</dbReference>
<proteinExistence type="predicted"/>